<dbReference type="Pfam" id="PF10955">
    <property type="entry name" value="Fin"/>
    <property type="match status" value="1"/>
</dbReference>
<dbReference type="Proteomes" id="UP000001401">
    <property type="component" value="Chromosome"/>
</dbReference>
<keyword evidence="2" id="KW-1185">Reference proteome</keyword>
<gene>
    <name evidence="1" type="ordered locus">Bcell_0053</name>
</gene>
<evidence type="ECO:0000313" key="2">
    <source>
        <dbReference type="Proteomes" id="UP000001401"/>
    </source>
</evidence>
<dbReference type="KEGG" id="bco:Bcell_0053"/>
<dbReference type="AlphaFoldDB" id="E6TRQ1"/>
<protein>
    <recommendedName>
        <fullName evidence="3">Anti-sigma-F factor Fin family protein</fullName>
    </recommendedName>
</protein>
<name>E6TRQ1_EVAC2</name>
<dbReference type="OrthoDB" id="2084556at2"/>
<organism evidence="1 2">
    <name type="scientific">Evansella cellulosilytica (strain ATCC 21833 / DSM 2522 / FERM P-1141 / JCM 9156 / N-4)</name>
    <name type="common">Bacillus cellulosilyticus</name>
    <dbReference type="NCBI Taxonomy" id="649639"/>
    <lineage>
        <taxon>Bacteria</taxon>
        <taxon>Bacillati</taxon>
        <taxon>Bacillota</taxon>
        <taxon>Bacilli</taxon>
        <taxon>Bacillales</taxon>
        <taxon>Bacillaceae</taxon>
        <taxon>Evansella</taxon>
    </lineage>
</organism>
<dbReference type="RefSeq" id="WP_013486688.1">
    <property type="nucleotide sequence ID" value="NC_014829.1"/>
</dbReference>
<reference evidence="1" key="1">
    <citation type="submission" date="2010-12" db="EMBL/GenBank/DDBJ databases">
        <title>Complete sequence of Bacillus cellulosilyticus DSM 2522.</title>
        <authorList>
            <consortium name="US DOE Joint Genome Institute"/>
            <person name="Lucas S."/>
            <person name="Copeland A."/>
            <person name="Lapidus A."/>
            <person name="Cheng J.-F."/>
            <person name="Bruce D."/>
            <person name="Goodwin L."/>
            <person name="Pitluck S."/>
            <person name="Chertkov O."/>
            <person name="Detter J.C."/>
            <person name="Han C."/>
            <person name="Tapia R."/>
            <person name="Land M."/>
            <person name="Hauser L."/>
            <person name="Jeffries C."/>
            <person name="Kyrpides N."/>
            <person name="Ivanova N."/>
            <person name="Mikhailova N."/>
            <person name="Brumm P."/>
            <person name="Mead D."/>
            <person name="Woyke T."/>
        </authorList>
    </citation>
    <scope>NUCLEOTIDE SEQUENCE [LARGE SCALE GENOMIC DNA]</scope>
    <source>
        <strain evidence="1">DSM 2522</strain>
    </source>
</reference>
<accession>E6TRQ1</accession>
<evidence type="ECO:0000313" key="1">
    <source>
        <dbReference type="EMBL" id="ADU28345.1"/>
    </source>
</evidence>
<dbReference type="GO" id="GO:0010468">
    <property type="term" value="P:regulation of gene expression"/>
    <property type="evidence" value="ECO:0007669"/>
    <property type="project" value="InterPro"/>
</dbReference>
<dbReference type="HOGENOM" id="CLU_184983_0_0_9"/>
<evidence type="ECO:0008006" key="3">
    <source>
        <dbReference type="Google" id="ProtNLM"/>
    </source>
</evidence>
<dbReference type="eggNOG" id="ENOG5033CVR">
    <property type="taxonomic scope" value="Bacteria"/>
</dbReference>
<sequence length="76" mass="8902">MAIHYYCRHCSKNVGTLSDWQANDEQLGFNQLTNEEKQEMIECNSQGHLQVKVICEDCEKTLQENPDYHAQESFIH</sequence>
<dbReference type="STRING" id="649639.Bcell_0053"/>
<proteinExistence type="predicted"/>
<dbReference type="InterPro" id="IPR020115">
    <property type="entry name" value="Fin"/>
</dbReference>
<dbReference type="EMBL" id="CP002394">
    <property type="protein sequence ID" value="ADU28345.1"/>
    <property type="molecule type" value="Genomic_DNA"/>
</dbReference>